<accession>A0A1I3KFK1</accession>
<evidence type="ECO:0000313" key="3">
    <source>
        <dbReference type="Proteomes" id="UP000182829"/>
    </source>
</evidence>
<dbReference type="GeneID" id="14208174"/>
<dbReference type="RefSeq" id="WP_005579407.1">
    <property type="nucleotide sequence ID" value="NZ_FORO01000004.1"/>
</dbReference>
<dbReference type="OMA" id="RNGCCDT"/>
<dbReference type="OrthoDB" id="254799at2157"/>
<dbReference type="AlphaFoldDB" id="A0A1I3KFK1"/>
<sequence>MSDAPGTQGDGNERSDRNVYGGELEPCSTDPTTGFLRDGCCRRVDSDRGRHELCAVMTEEFLAFSRAQGNDLVTPNPEFDFPGLEPGDRWCLCLGRWLEAEEGGCAPPVVLEATHEAVLRDVEPDLLREYEYEPEDSDESDKSVKEHVSSDSTRNHPR</sequence>
<reference evidence="2 3" key="1">
    <citation type="submission" date="2016-10" db="EMBL/GenBank/DDBJ databases">
        <authorList>
            <person name="de Groot N.N."/>
        </authorList>
    </citation>
    <scope>NUCLEOTIDE SEQUENCE [LARGE SCALE GENOMIC DNA]</scope>
    <source>
        <strain evidence="2 3">SP2</strain>
    </source>
</reference>
<evidence type="ECO:0000256" key="1">
    <source>
        <dbReference type="SAM" id="MobiDB-lite"/>
    </source>
</evidence>
<organism evidence="2 3">
    <name type="scientific">Natronobacterium gregoryi</name>
    <dbReference type="NCBI Taxonomy" id="44930"/>
    <lineage>
        <taxon>Archaea</taxon>
        <taxon>Methanobacteriati</taxon>
        <taxon>Methanobacteriota</taxon>
        <taxon>Stenosarchaea group</taxon>
        <taxon>Halobacteria</taxon>
        <taxon>Halobacteriales</taxon>
        <taxon>Natrialbaceae</taxon>
        <taxon>Natronobacterium</taxon>
    </lineage>
</organism>
<dbReference type="PANTHER" id="PTHR37466:SF1">
    <property type="entry name" value="SLR1628 PROTEIN"/>
    <property type="match status" value="1"/>
</dbReference>
<dbReference type="Pfam" id="PF09996">
    <property type="entry name" value="DUF2237"/>
    <property type="match status" value="1"/>
</dbReference>
<evidence type="ECO:0008006" key="4">
    <source>
        <dbReference type="Google" id="ProtNLM"/>
    </source>
</evidence>
<feature type="region of interest" description="Disordered" evidence="1">
    <location>
        <begin position="126"/>
        <end position="158"/>
    </location>
</feature>
<dbReference type="Gene3D" id="3.30.56.110">
    <property type="entry name" value="Protein of unknown function DUF2237"/>
    <property type="match status" value="1"/>
</dbReference>
<evidence type="ECO:0000313" key="2">
    <source>
        <dbReference type="EMBL" id="SFI70985.1"/>
    </source>
</evidence>
<dbReference type="Proteomes" id="UP000182829">
    <property type="component" value="Unassembled WGS sequence"/>
</dbReference>
<dbReference type="PANTHER" id="PTHR37466">
    <property type="entry name" value="SLR1628 PROTEIN"/>
    <property type="match status" value="1"/>
</dbReference>
<dbReference type="EMBL" id="FORO01000004">
    <property type="protein sequence ID" value="SFI70985.1"/>
    <property type="molecule type" value="Genomic_DNA"/>
</dbReference>
<dbReference type="InterPro" id="IPR018714">
    <property type="entry name" value="DUF2237"/>
</dbReference>
<gene>
    <name evidence="2" type="ORF">SAMN05443661_10420</name>
</gene>
<protein>
    <recommendedName>
        <fullName evidence="4">DUF2237 domain-containing protein</fullName>
    </recommendedName>
</protein>
<feature type="compositionally biased region" description="Basic and acidic residues" evidence="1">
    <location>
        <begin position="140"/>
        <end position="149"/>
    </location>
</feature>
<proteinExistence type="predicted"/>
<feature type="region of interest" description="Disordered" evidence="1">
    <location>
        <begin position="1"/>
        <end position="30"/>
    </location>
</feature>
<name>A0A1I3KFK1_9EURY</name>